<feature type="region of interest" description="Disordered" evidence="2">
    <location>
        <begin position="227"/>
        <end position="246"/>
    </location>
</feature>
<dbReference type="InterPro" id="IPR003903">
    <property type="entry name" value="UIM_dom"/>
</dbReference>
<evidence type="ECO:0000256" key="2">
    <source>
        <dbReference type="SAM" id="MobiDB-lite"/>
    </source>
</evidence>
<feature type="region of interest" description="Disordered" evidence="2">
    <location>
        <begin position="540"/>
        <end position="612"/>
    </location>
</feature>
<dbReference type="PANTHER" id="PTHR31315:SF1">
    <property type="entry name" value="PROTEIN SIP5"/>
    <property type="match status" value="1"/>
</dbReference>
<comment type="caution">
    <text evidence="4">The sequence shown here is derived from an EMBL/GenBank/DDBJ whole genome shotgun (WGS) entry which is preliminary data.</text>
</comment>
<dbReference type="InterPro" id="IPR039301">
    <property type="entry name" value="Sip5/DA2"/>
</dbReference>
<name>A0ABD3SQN6_9STRA</name>
<feature type="region of interest" description="Disordered" evidence="2">
    <location>
        <begin position="357"/>
        <end position="403"/>
    </location>
</feature>
<feature type="domain" description="RING-type" evidence="3">
    <location>
        <begin position="133"/>
        <end position="175"/>
    </location>
</feature>
<feature type="region of interest" description="Disordered" evidence="2">
    <location>
        <begin position="1"/>
        <end position="55"/>
    </location>
</feature>
<evidence type="ECO:0000256" key="1">
    <source>
        <dbReference type="PROSITE-ProRule" id="PRU00175"/>
    </source>
</evidence>
<dbReference type="InterPro" id="IPR013083">
    <property type="entry name" value="Znf_RING/FYVE/PHD"/>
</dbReference>
<dbReference type="SMART" id="SM00726">
    <property type="entry name" value="UIM"/>
    <property type="match status" value="1"/>
</dbReference>
<dbReference type="AlphaFoldDB" id="A0ABD3SQN6"/>
<dbReference type="EMBL" id="JALLPB020000018">
    <property type="protein sequence ID" value="KAL3826593.1"/>
    <property type="molecule type" value="Genomic_DNA"/>
</dbReference>
<dbReference type="SUPFAM" id="SSF57850">
    <property type="entry name" value="RING/U-box"/>
    <property type="match status" value="1"/>
</dbReference>
<dbReference type="PROSITE" id="PS50089">
    <property type="entry name" value="ZF_RING_2"/>
    <property type="match status" value="1"/>
</dbReference>
<organism evidence="4 5">
    <name type="scientific">Cyclostephanos tholiformis</name>
    <dbReference type="NCBI Taxonomy" id="382380"/>
    <lineage>
        <taxon>Eukaryota</taxon>
        <taxon>Sar</taxon>
        <taxon>Stramenopiles</taxon>
        <taxon>Ochrophyta</taxon>
        <taxon>Bacillariophyta</taxon>
        <taxon>Coscinodiscophyceae</taxon>
        <taxon>Thalassiosirophycidae</taxon>
        <taxon>Stephanodiscales</taxon>
        <taxon>Stephanodiscaceae</taxon>
        <taxon>Cyclostephanos</taxon>
    </lineage>
</organism>
<sequence length="612" mass="65148">MGNASSSDGERNDGNAGSGGGGGGGGGPGGSRSGLSSRGLGHRITGGGSNYNSATSHSRQTLIHLPVSLPMPFRSVGNLGLSRAELDARCQPSGLYPSCDWDPKQIRRLVSNGHLAARLKGSDSRLAKTDRECPICFMYYSETNLSKCCNATVCTECYLQIKPQKAKDTTCPFCNNPKLCVTVQGEMDEGDVAQREEEEQRVIEATIRSRVMELHCECSAPTPGGGASGGCASPPPSSSSSFGSSLENYTRSRALSNASSSNSADLMSTPTRASSDDVSSSSAHSIQLLAMSPDDRRALESEMRAQLSHETHRRMEIEAEEARVRHTREWYDGVAGARLRAREARLAEVTGLLERMGSRGSGGGGLGPGAGRGTANVDDGDEDDNTLMARDDGERGGGRGGEGVMSLSRLLRAMENSSSLGGGRSSNLEDLMRLEEALFIEMNSQSPRFNYRAAGGEFYGRNSDPEDNNAMENVPGIDLFGLGGRRLSNIRAPNRIVRNRFASNRLAGTSAHLDTVELLMRGVSEDEQLAMAIAMSMQDAPQQQQSLSMGEGVQEDLGESRAAQDAGQSDNIQTSEEEASEESSSSESESSVEDSDYDRNTDDGVVSSNEDE</sequence>
<evidence type="ECO:0000313" key="5">
    <source>
        <dbReference type="Proteomes" id="UP001530377"/>
    </source>
</evidence>
<evidence type="ECO:0000313" key="4">
    <source>
        <dbReference type="EMBL" id="KAL3826593.1"/>
    </source>
</evidence>
<feature type="region of interest" description="Disordered" evidence="2">
    <location>
        <begin position="253"/>
        <end position="281"/>
    </location>
</feature>
<feature type="compositionally biased region" description="Gly residues" evidence="2">
    <location>
        <begin position="359"/>
        <end position="372"/>
    </location>
</feature>
<dbReference type="Gene3D" id="3.30.40.10">
    <property type="entry name" value="Zinc/RING finger domain, C3HC4 (zinc finger)"/>
    <property type="match status" value="1"/>
</dbReference>
<reference evidence="4 5" key="1">
    <citation type="submission" date="2024-10" db="EMBL/GenBank/DDBJ databases">
        <title>Updated reference genomes for cyclostephanoid diatoms.</title>
        <authorList>
            <person name="Roberts W.R."/>
            <person name="Alverson A.J."/>
        </authorList>
    </citation>
    <scope>NUCLEOTIDE SEQUENCE [LARGE SCALE GENOMIC DNA]</scope>
    <source>
        <strain evidence="4 5">AJA228-03</strain>
    </source>
</reference>
<dbReference type="GO" id="GO:0008270">
    <property type="term" value="F:zinc ion binding"/>
    <property type="evidence" value="ECO:0007669"/>
    <property type="project" value="UniProtKB-KW"/>
</dbReference>
<keyword evidence="1" id="KW-0862">Zinc</keyword>
<dbReference type="Proteomes" id="UP001530377">
    <property type="component" value="Unassembled WGS sequence"/>
</dbReference>
<keyword evidence="1" id="KW-0863">Zinc-finger</keyword>
<proteinExistence type="predicted"/>
<dbReference type="InterPro" id="IPR001841">
    <property type="entry name" value="Znf_RING"/>
</dbReference>
<evidence type="ECO:0000259" key="3">
    <source>
        <dbReference type="PROSITE" id="PS50089"/>
    </source>
</evidence>
<gene>
    <name evidence="4" type="ORF">ACHAXA_010518</name>
</gene>
<accession>A0ABD3SQN6</accession>
<protein>
    <recommendedName>
        <fullName evidence="3">RING-type domain-containing protein</fullName>
    </recommendedName>
</protein>
<feature type="compositionally biased region" description="Low complexity" evidence="2">
    <location>
        <begin position="253"/>
        <end position="264"/>
    </location>
</feature>
<dbReference type="PANTHER" id="PTHR31315">
    <property type="entry name" value="PROTEIN SIP5"/>
    <property type="match status" value="1"/>
</dbReference>
<dbReference type="PROSITE" id="PS50330">
    <property type="entry name" value="UIM"/>
    <property type="match status" value="1"/>
</dbReference>
<keyword evidence="1" id="KW-0479">Metal-binding</keyword>
<keyword evidence="5" id="KW-1185">Reference proteome</keyword>
<feature type="compositionally biased region" description="Gly residues" evidence="2">
    <location>
        <begin position="16"/>
        <end position="32"/>
    </location>
</feature>